<dbReference type="InterPro" id="IPR001851">
    <property type="entry name" value="ABC_transp_permease"/>
</dbReference>
<comment type="caution">
    <text evidence="10">The sequence shown here is derived from an EMBL/GenBank/DDBJ whole genome shotgun (WGS) entry which is preliminary data.</text>
</comment>
<dbReference type="AlphaFoldDB" id="A0A094Q684"/>
<evidence type="ECO:0000256" key="9">
    <source>
        <dbReference type="SAM" id="Phobius"/>
    </source>
</evidence>
<evidence type="ECO:0000256" key="2">
    <source>
        <dbReference type="ARBA" id="ARBA00022448"/>
    </source>
</evidence>
<accession>A0A094Q684</accession>
<evidence type="ECO:0000256" key="3">
    <source>
        <dbReference type="ARBA" id="ARBA00022475"/>
    </source>
</evidence>
<dbReference type="GO" id="GO:0005886">
    <property type="term" value="C:plasma membrane"/>
    <property type="evidence" value="ECO:0007669"/>
    <property type="project" value="UniProtKB-SubCell"/>
</dbReference>
<keyword evidence="5" id="KW-0029">Amino-acid transport</keyword>
<dbReference type="PANTHER" id="PTHR11795">
    <property type="entry name" value="BRANCHED-CHAIN AMINO ACID TRANSPORT SYSTEM PERMEASE PROTEIN LIVH"/>
    <property type="match status" value="1"/>
</dbReference>
<keyword evidence="3" id="KW-1003">Cell membrane</keyword>
<evidence type="ECO:0000313" key="10">
    <source>
        <dbReference type="EMBL" id="KGA18897.1"/>
    </source>
</evidence>
<evidence type="ECO:0000256" key="1">
    <source>
        <dbReference type="ARBA" id="ARBA00004651"/>
    </source>
</evidence>
<evidence type="ECO:0008006" key="11">
    <source>
        <dbReference type="Google" id="ProtNLM"/>
    </source>
</evidence>
<feature type="transmembrane region" description="Helical" evidence="9">
    <location>
        <begin position="184"/>
        <end position="204"/>
    </location>
</feature>
<feature type="transmembrane region" description="Helical" evidence="9">
    <location>
        <begin position="31"/>
        <end position="51"/>
    </location>
</feature>
<protein>
    <recommendedName>
        <fullName evidence="11">Branched-chain amino acid ABC transporter permease</fullName>
    </recommendedName>
</protein>
<organism evidence="10">
    <name type="scientific">freshwater metagenome</name>
    <dbReference type="NCBI Taxonomy" id="449393"/>
    <lineage>
        <taxon>unclassified sequences</taxon>
        <taxon>metagenomes</taxon>
        <taxon>ecological metagenomes</taxon>
    </lineage>
</organism>
<keyword evidence="7 9" id="KW-0472">Membrane</keyword>
<dbReference type="GO" id="GO:0022857">
    <property type="term" value="F:transmembrane transporter activity"/>
    <property type="evidence" value="ECO:0007669"/>
    <property type="project" value="InterPro"/>
</dbReference>
<dbReference type="InterPro" id="IPR052157">
    <property type="entry name" value="BCAA_transport_permease"/>
</dbReference>
<feature type="transmembrane region" description="Helical" evidence="9">
    <location>
        <begin position="130"/>
        <end position="155"/>
    </location>
</feature>
<feature type="transmembrane region" description="Helical" evidence="9">
    <location>
        <begin position="258"/>
        <end position="275"/>
    </location>
</feature>
<evidence type="ECO:0000256" key="4">
    <source>
        <dbReference type="ARBA" id="ARBA00022692"/>
    </source>
</evidence>
<proteinExistence type="inferred from homology"/>
<name>A0A094Q684_9ZZZZ</name>
<dbReference type="Pfam" id="PF02653">
    <property type="entry name" value="BPD_transp_2"/>
    <property type="match status" value="1"/>
</dbReference>
<dbReference type="PANTHER" id="PTHR11795:SF450">
    <property type="entry name" value="ABC TRANSPORTER PERMEASE PROTEIN"/>
    <property type="match status" value="1"/>
</dbReference>
<dbReference type="GO" id="GO:0006865">
    <property type="term" value="P:amino acid transport"/>
    <property type="evidence" value="ECO:0007669"/>
    <property type="project" value="UniProtKB-KW"/>
</dbReference>
<gene>
    <name evidence="10" type="ORF">GM51_7585</name>
</gene>
<keyword evidence="2" id="KW-0813">Transport</keyword>
<evidence type="ECO:0000256" key="5">
    <source>
        <dbReference type="ARBA" id="ARBA00022970"/>
    </source>
</evidence>
<keyword evidence="6 9" id="KW-1133">Transmembrane helix</keyword>
<feature type="transmembrane region" description="Helical" evidence="9">
    <location>
        <begin position="88"/>
        <end position="110"/>
    </location>
</feature>
<evidence type="ECO:0000256" key="8">
    <source>
        <dbReference type="ARBA" id="ARBA00037998"/>
    </source>
</evidence>
<comment type="similarity">
    <text evidence="8">Belongs to the binding-protein-dependent transport system permease family. LivHM subfamily.</text>
</comment>
<reference evidence="10" key="1">
    <citation type="submission" date="2014-06" db="EMBL/GenBank/DDBJ databases">
        <title>Key roles for freshwater Actinobacteria revealed by deep metagenomic sequencing.</title>
        <authorList>
            <person name="Ghai R."/>
            <person name="Mizuno C.M."/>
            <person name="Picazo A."/>
            <person name="Camacho A."/>
            <person name="Rodriguez-Valera F."/>
        </authorList>
    </citation>
    <scope>NUCLEOTIDE SEQUENCE</scope>
</reference>
<evidence type="ECO:0000256" key="7">
    <source>
        <dbReference type="ARBA" id="ARBA00023136"/>
    </source>
</evidence>
<dbReference type="CDD" id="cd06582">
    <property type="entry name" value="TM_PBP1_LivH_like"/>
    <property type="match status" value="1"/>
</dbReference>
<sequence>MLDGVVAGLVSGSAYAIVAVCVVVLYRLVGVLNFSQAALGAFGAYACYSLVEAGLPLWLAVLAGLAFSAGLAGLAGWALSRWFGSPTVLVKSVISAVLFLVVLSVGYRLFGDSPRAMPSFVTETTLDVAGVRVSVATLIATVAALVIAAGLTLLLRHTHVGLQLRAMSERPVTAQLLGINTQRLAIIVWASTGVLSTLAMLLIAPTRNPTFESMSFLIVPAVAAALVGSFSHVWIATVAALLIGVVEGAASRIDVLSDYRGVLPAVIILFALIWLRRREVWDAVR</sequence>
<feature type="transmembrane region" description="Helical" evidence="9">
    <location>
        <begin position="57"/>
        <end position="79"/>
    </location>
</feature>
<feature type="transmembrane region" description="Helical" evidence="9">
    <location>
        <begin position="6"/>
        <end position="26"/>
    </location>
</feature>
<dbReference type="EMBL" id="JNSL01000037">
    <property type="protein sequence ID" value="KGA18897.1"/>
    <property type="molecule type" value="Genomic_DNA"/>
</dbReference>
<comment type="subcellular location">
    <subcellularLocation>
        <location evidence="1">Cell membrane</location>
        <topology evidence="1">Multi-pass membrane protein</topology>
    </subcellularLocation>
</comment>
<feature type="transmembrane region" description="Helical" evidence="9">
    <location>
        <begin position="216"/>
        <end position="246"/>
    </location>
</feature>
<evidence type="ECO:0000256" key="6">
    <source>
        <dbReference type="ARBA" id="ARBA00022989"/>
    </source>
</evidence>
<keyword evidence="4 9" id="KW-0812">Transmembrane</keyword>